<evidence type="ECO:0000313" key="3">
    <source>
        <dbReference type="Proteomes" id="UP000306402"/>
    </source>
</evidence>
<reference evidence="2 3" key="1">
    <citation type="submission" date="2019-05" db="EMBL/GenBank/DDBJ databases">
        <authorList>
            <person name="Qu J.-H."/>
        </authorList>
    </citation>
    <scope>NUCLEOTIDE SEQUENCE [LARGE SCALE GENOMIC DNA]</scope>
    <source>
        <strain evidence="2 3">T17</strain>
    </source>
</reference>
<evidence type="ECO:0000256" key="1">
    <source>
        <dbReference type="SAM" id="Phobius"/>
    </source>
</evidence>
<feature type="transmembrane region" description="Helical" evidence="1">
    <location>
        <begin position="64"/>
        <end position="85"/>
    </location>
</feature>
<keyword evidence="1" id="KW-0812">Transmembrane</keyword>
<keyword evidence="1" id="KW-1133">Transmembrane helix</keyword>
<feature type="transmembrane region" description="Helical" evidence="1">
    <location>
        <begin position="105"/>
        <end position="123"/>
    </location>
</feature>
<dbReference type="EMBL" id="VCEJ01000002">
    <property type="protein sequence ID" value="TLV03729.1"/>
    <property type="molecule type" value="Genomic_DNA"/>
</dbReference>
<dbReference type="OrthoDB" id="9764953at2"/>
<comment type="caution">
    <text evidence="2">The sequence shown here is derived from an EMBL/GenBank/DDBJ whole genome shotgun (WGS) entry which is preliminary data.</text>
</comment>
<protein>
    <submittedName>
        <fullName evidence="2">Uncharacterized protein</fullName>
    </submittedName>
</protein>
<name>A0A5R9L5R4_9BACT</name>
<keyword evidence="3" id="KW-1185">Reference proteome</keyword>
<sequence>MPFSVITISIGILYAASLVISPARARPWLKRGGLLALIAGPVLLVTLIWAVKTADVGLRSVLENIHRATGLVSILVPVFFLINLIEESRLVADQQQAPPRVLRELLKVVAIFALILAGFGFASESARAIAPFRLTPEAIRQAKKFGAKNYVNDSGDTLRYKFVTPIDYDSTKRYPLIVCLVCCGYSYLRRRRCEVCFEISRYAGMGISWRPRPAGAGERHA</sequence>
<accession>A0A5R9L5R4</accession>
<gene>
    <name evidence="2" type="ORF">FEN17_09055</name>
</gene>
<feature type="transmembrane region" description="Helical" evidence="1">
    <location>
        <begin position="6"/>
        <end position="25"/>
    </location>
</feature>
<dbReference type="AlphaFoldDB" id="A0A5R9L5R4"/>
<organism evidence="2 3">
    <name type="scientific">Dyadobacter luticola</name>
    <dbReference type="NCBI Taxonomy" id="1979387"/>
    <lineage>
        <taxon>Bacteria</taxon>
        <taxon>Pseudomonadati</taxon>
        <taxon>Bacteroidota</taxon>
        <taxon>Cytophagia</taxon>
        <taxon>Cytophagales</taxon>
        <taxon>Spirosomataceae</taxon>
        <taxon>Dyadobacter</taxon>
    </lineage>
</organism>
<keyword evidence="1" id="KW-0472">Membrane</keyword>
<dbReference type="Proteomes" id="UP000306402">
    <property type="component" value="Unassembled WGS sequence"/>
</dbReference>
<proteinExistence type="predicted"/>
<evidence type="ECO:0000313" key="2">
    <source>
        <dbReference type="EMBL" id="TLV03729.1"/>
    </source>
</evidence>
<feature type="transmembrane region" description="Helical" evidence="1">
    <location>
        <begin position="32"/>
        <end position="52"/>
    </location>
</feature>